<keyword evidence="2" id="KW-1015">Disulfide bond</keyword>
<evidence type="ECO:0000256" key="2">
    <source>
        <dbReference type="PIRSR" id="PIRSR037031-51"/>
    </source>
</evidence>
<dbReference type="NCBIfam" id="TIGR00412">
    <property type="entry name" value="redox_disulf_2"/>
    <property type="match status" value="1"/>
</dbReference>
<protein>
    <recommendedName>
        <fullName evidence="3">Thioredoxin-like fold domain-containing protein</fullName>
    </recommendedName>
</protein>
<dbReference type="Gene3D" id="3.40.30.10">
    <property type="entry name" value="Glutaredoxin"/>
    <property type="match status" value="1"/>
</dbReference>
<dbReference type="Proteomes" id="UP000315003">
    <property type="component" value="Chromosome"/>
</dbReference>
<dbReference type="InterPro" id="IPR036249">
    <property type="entry name" value="Thioredoxin-like_sf"/>
</dbReference>
<dbReference type="Pfam" id="PF13192">
    <property type="entry name" value="Thioredoxin_3"/>
    <property type="match status" value="1"/>
</dbReference>
<dbReference type="InterPro" id="IPR005243">
    <property type="entry name" value="THIRX-like_proc"/>
</dbReference>
<evidence type="ECO:0000256" key="1">
    <source>
        <dbReference type="PIRSR" id="PIRSR037031-50"/>
    </source>
</evidence>
<name>A0A517SYY3_9BACT</name>
<keyword evidence="2" id="KW-0676">Redox-active center</keyword>
<feature type="active site" description="Nucleophile" evidence="1">
    <location>
        <position position="14"/>
    </location>
</feature>
<proteinExistence type="predicted"/>
<dbReference type="PIRSF" id="PIRSF037031">
    <property type="entry name" value="Redox_disulphide_2"/>
    <property type="match status" value="1"/>
</dbReference>
<evidence type="ECO:0000259" key="3">
    <source>
        <dbReference type="Pfam" id="PF13192"/>
    </source>
</evidence>
<dbReference type="PANTHER" id="PTHR36450">
    <property type="entry name" value="THIOREDOXIN"/>
    <property type="match status" value="1"/>
</dbReference>
<evidence type="ECO:0000313" key="5">
    <source>
        <dbReference type="Proteomes" id="UP000315003"/>
    </source>
</evidence>
<dbReference type="SUPFAM" id="SSF52833">
    <property type="entry name" value="Thioredoxin-like"/>
    <property type="match status" value="1"/>
</dbReference>
<dbReference type="InterPro" id="IPR012336">
    <property type="entry name" value="Thioredoxin-like_fold"/>
</dbReference>
<accession>A0A517SYY3</accession>
<organism evidence="4 5">
    <name type="scientific">Stieleria bergensis</name>
    <dbReference type="NCBI Taxonomy" id="2528025"/>
    <lineage>
        <taxon>Bacteria</taxon>
        <taxon>Pseudomonadati</taxon>
        <taxon>Planctomycetota</taxon>
        <taxon>Planctomycetia</taxon>
        <taxon>Pirellulales</taxon>
        <taxon>Pirellulaceae</taxon>
        <taxon>Stieleria</taxon>
    </lineage>
</organism>
<evidence type="ECO:0000313" key="4">
    <source>
        <dbReference type="EMBL" id="QDT61358.1"/>
    </source>
</evidence>
<dbReference type="OrthoDB" id="9800630at2"/>
<gene>
    <name evidence="4" type="ORF">SV7mr_38930</name>
</gene>
<sequence length="83" mass="8932">MLTIKILGPGCPNCRQLEQLTLKAVDELGVEAEVSKLTDPLQCVEHEVMATPGLVIDDKTVCSGRVPSLSELKDLINAAFVAR</sequence>
<feature type="active site" description="Nucleophile" evidence="1">
    <location>
        <position position="11"/>
    </location>
</feature>
<reference evidence="4 5" key="1">
    <citation type="submission" date="2019-02" db="EMBL/GenBank/DDBJ databases">
        <title>Deep-cultivation of Planctomycetes and their phenomic and genomic characterization uncovers novel biology.</title>
        <authorList>
            <person name="Wiegand S."/>
            <person name="Jogler M."/>
            <person name="Boedeker C."/>
            <person name="Pinto D."/>
            <person name="Vollmers J."/>
            <person name="Rivas-Marin E."/>
            <person name="Kohn T."/>
            <person name="Peeters S.H."/>
            <person name="Heuer A."/>
            <person name="Rast P."/>
            <person name="Oberbeckmann S."/>
            <person name="Bunk B."/>
            <person name="Jeske O."/>
            <person name="Meyerdierks A."/>
            <person name="Storesund J.E."/>
            <person name="Kallscheuer N."/>
            <person name="Luecker S."/>
            <person name="Lage O.M."/>
            <person name="Pohl T."/>
            <person name="Merkel B.J."/>
            <person name="Hornburger P."/>
            <person name="Mueller R.-W."/>
            <person name="Bruemmer F."/>
            <person name="Labrenz M."/>
            <person name="Spormann A.M."/>
            <person name="Op den Camp H."/>
            <person name="Overmann J."/>
            <person name="Amann R."/>
            <person name="Jetten M.S.M."/>
            <person name="Mascher T."/>
            <person name="Medema M.H."/>
            <person name="Devos D.P."/>
            <person name="Kaster A.-K."/>
            <person name="Ovreas L."/>
            <person name="Rohde M."/>
            <person name="Galperin M.Y."/>
            <person name="Jogler C."/>
        </authorList>
    </citation>
    <scope>NUCLEOTIDE SEQUENCE [LARGE SCALE GENOMIC DNA]</scope>
    <source>
        <strain evidence="4 5">SV_7m_r</strain>
    </source>
</reference>
<feature type="disulfide bond" description="Redox-active" evidence="2">
    <location>
        <begin position="11"/>
        <end position="14"/>
    </location>
</feature>
<keyword evidence="5" id="KW-1185">Reference proteome</keyword>
<dbReference type="PANTHER" id="PTHR36450:SF1">
    <property type="entry name" value="THIOREDOXIN"/>
    <property type="match status" value="1"/>
</dbReference>
<dbReference type="EMBL" id="CP036272">
    <property type="protein sequence ID" value="QDT61358.1"/>
    <property type="molecule type" value="Genomic_DNA"/>
</dbReference>
<dbReference type="AlphaFoldDB" id="A0A517SYY3"/>
<feature type="domain" description="Thioredoxin-like fold" evidence="3">
    <location>
        <begin position="3"/>
        <end position="76"/>
    </location>
</feature>